<evidence type="ECO:0000256" key="1">
    <source>
        <dbReference type="ARBA" id="ARBA00004123"/>
    </source>
</evidence>
<protein>
    <recommendedName>
        <fullName evidence="6">TF-B3 domain-containing protein</fullName>
    </recommendedName>
</protein>
<dbReference type="Pfam" id="PF02362">
    <property type="entry name" value="B3"/>
    <property type="match status" value="1"/>
</dbReference>
<organism evidence="7 8">
    <name type="scientific">Setaria viridis</name>
    <name type="common">Green bristlegrass</name>
    <name type="synonym">Setaria italica subsp. viridis</name>
    <dbReference type="NCBI Taxonomy" id="4556"/>
    <lineage>
        <taxon>Eukaryota</taxon>
        <taxon>Viridiplantae</taxon>
        <taxon>Streptophyta</taxon>
        <taxon>Embryophyta</taxon>
        <taxon>Tracheophyta</taxon>
        <taxon>Spermatophyta</taxon>
        <taxon>Magnoliopsida</taxon>
        <taxon>Liliopsida</taxon>
        <taxon>Poales</taxon>
        <taxon>Poaceae</taxon>
        <taxon>PACMAD clade</taxon>
        <taxon>Panicoideae</taxon>
        <taxon>Panicodae</taxon>
        <taxon>Paniceae</taxon>
        <taxon>Cenchrinae</taxon>
        <taxon>Setaria</taxon>
    </lineage>
</organism>
<proteinExistence type="predicted"/>
<dbReference type="PANTHER" id="PTHR31920:SF143">
    <property type="entry name" value="B3 DOMAIN-CONTAINING PROTEIN LOC_OS12G40080"/>
    <property type="match status" value="1"/>
</dbReference>
<dbReference type="PROSITE" id="PS50863">
    <property type="entry name" value="B3"/>
    <property type="match status" value="1"/>
</dbReference>
<keyword evidence="3" id="KW-0238">DNA-binding</keyword>
<dbReference type="Gramene" id="TKW29340">
    <property type="protein sequence ID" value="TKW29340"/>
    <property type="gene ID" value="SEVIR_3G389200v2"/>
</dbReference>
<keyword evidence="2" id="KW-0805">Transcription regulation</keyword>
<evidence type="ECO:0000313" key="8">
    <source>
        <dbReference type="Proteomes" id="UP000298652"/>
    </source>
</evidence>
<dbReference type="CDD" id="cd10017">
    <property type="entry name" value="B3_DNA"/>
    <property type="match status" value="1"/>
</dbReference>
<evidence type="ECO:0000313" key="7">
    <source>
        <dbReference type="EMBL" id="TKW29340.1"/>
    </source>
</evidence>
<evidence type="ECO:0000259" key="6">
    <source>
        <dbReference type="PROSITE" id="PS50863"/>
    </source>
</evidence>
<keyword evidence="4" id="KW-0804">Transcription</keyword>
<dbReference type="Proteomes" id="UP000298652">
    <property type="component" value="Chromosome 3"/>
</dbReference>
<comment type="subcellular location">
    <subcellularLocation>
        <location evidence="1">Nucleus</location>
    </subcellularLocation>
</comment>
<dbReference type="GO" id="GO:0005634">
    <property type="term" value="C:nucleus"/>
    <property type="evidence" value="ECO:0007669"/>
    <property type="project" value="UniProtKB-SubCell"/>
</dbReference>
<dbReference type="GO" id="GO:0003677">
    <property type="term" value="F:DNA binding"/>
    <property type="evidence" value="ECO:0007669"/>
    <property type="project" value="UniProtKB-KW"/>
</dbReference>
<evidence type="ECO:0000256" key="2">
    <source>
        <dbReference type="ARBA" id="ARBA00023015"/>
    </source>
</evidence>
<feature type="domain" description="TF-B3" evidence="6">
    <location>
        <begin position="25"/>
        <end position="95"/>
    </location>
</feature>
<dbReference type="InterPro" id="IPR050655">
    <property type="entry name" value="Plant_B3_domain"/>
</dbReference>
<keyword evidence="5" id="KW-0539">Nucleus</keyword>
<reference evidence="7" key="1">
    <citation type="submission" date="2019-03" db="EMBL/GenBank/DDBJ databases">
        <title>WGS assembly of Setaria viridis.</title>
        <authorList>
            <person name="Huang P."/>
            <person name="Jenkins J."/>
            <person name="Grimwood J."/>
            <person name="Barry K."/>
            <person name="Healey A."/>
            <person name="Mamidi S."/>
            <person name="Sreedasyam A."/>
            <person name="Shu S."/>
            <person name="Feldman M."/>
            <person name="Wu J."/>
            <person name="Yu Y."/>
            <person name="Chen C."/>
            <person name="Johnson J."/>
            <person name="Rokhsar D."/>
            <person name="Baxter I."/>
            <person name="Schmutz J."/>
            <person name="Brutnell T."/>
            <person name="Kellogg E."/>
        </authorList>
    </citation>
    <scope>NUCLEOTIDE SEQUENCE [LARGE SCALE GENOMIC DNA]</scope>
</reference>
<evidence type="ECO:0000256" key="4">
    <source>
        <dbReference type="ARBA" id="ARBA00023163"/>
    </source>
</evidence>
<evidence type="ECO:0000256" key="3">
    <source>
        <dbReference type="ARBA" id="ARBA00023125"/>
    </source>
</evidence>
<dbReference type="EMBL" id="CM016554">
    <property type="protein sequence ID" value="TKW29340.1"/>
    <property type="molecule type" value="Genomic_DNA"/>
</dbReference>
<name>A0A4U6VI80_SETVI</name>
<gene>
    <name evidence="7" type="ORF">SEVIR_3G389200v2</name>
</gene>
<accession>A0A4U6VI80</accession>
<dbReference type="InterPro" id="IPR003340">
    <property type="entry name" value="B3_DNA-bd"/>
</dbReference>
<evidence type="ECO:0000256" key="5">
    <source>
        <dbReference type="ARBA" id="ARBA00023242"/>
    </source>
</evidence>
<sequence length="95" mass="10985">MSTSSQNTICKDCAANHYWHQMDKRRFFVVMLDEDFKSGLIIPKKFVKNVGGQISERIKLKVRDGETYDIEVAKEHNELLLQSGWAVFASAYELE</sequence>
<dbReference type="AlphaFoldDB" id="A0A4U6VI80"/>
<dbReference type="SUPFAM" id="SSF101936">
    <property type="entry name" value="DNA-binding pseudobarrel domain"/>
    <property type="match status" value="1"/>
</dbReference>
<dbReference type="PANTHER" id="PTHR31920">
    <property type="entry name" value="B3 DOMAIN-CONTAINING"/>
    <property type="match status" value="1"/>
</dbReference>
<dbReference type="InterPro" id="IPR015300">
    <property type="entry name" value="DNA-bd_pseudobarrel_sf"/>
</dbReference>
<dbReference type="OMA" id="QNTICKD"/>
<dbReference type="Gene3D" id="2.40.330.10">
    <property type="entry name" value="DNA-binding pseudobarrel domain"/>
    <property type="match status" value="1"/>
</dbReference>
<keyword evidence="8" id="KW-1185">Reference proteome</keyword>